<keyword evidence="2" id="KW-1185">Reference proteome</keyword>
<dbReference type="EMBL" id="CAJVQC010008049">
    <property type="protein sequence ID" value="CAG8587390.1"/>
    <property type="molecule type" value="Genomic_DNA"/>
</dbReference>
<reference evidence="1" key="1">
    <citation type="submission" date="2021-06" db="EMBL/GenBank/DDBJ databases">
        <authorList>
            <person name="Kallberg Y."/>
            <person name="Tangrot J."/>
            <person name="Rosling A."/>
        </authorList>
    </citation>
    <scope>NUCLEOTIDE SEQUENCE</scope>
    <source>
        <strain evidence="1">MA461A</strain>
    </source>
</reference>
<proteinExistence type="predicted"/>
<feature type="non-terminal residue" evidence="1">
    <location>
        <position position="608"/>
    </location>
</feature>
<protein>
    <submittedName>
        <fullName evidence="1">7056_t:CDS:1</fullName>
    </submittedName>
</protein>
<name>A0ACA9MEN0_9GLOM</name>
<evidence type="ECO:0000313" key="1">
    <source>
        <dbReference type="EMBL" id="CAG8587390.1"/>
    </source>
</evidence>
<organism evidence="1 2">
    <name type="scientific">Racocetra persica</name>
    <dbReference type="NCBI Taxonomy" id="160502"/>
    <lineage>
        <taxon>Eukaryota</taxon>
        <taxon>Fungi</taxon>
        <taxon>Fungi incertae sedis</taxon>
        <taxon>Mucoromycota</taxon>
        <taxon>Glomeromycotina</taxon>
        <taxon>Glomeromycetes</taxon>
        <taxon>Diversisporales</taxon>
        <taxon>Gigasporaceae</taxon>
        <taxon>Racocetra</taxon>
    </lineage>
</organism>
<sequence>MSKTVLDVSGYFGNHGQNGSHASIASSGWKNGNHGNNATNPTRGGDAGDIDLNLAERDSIIGASIAFSGKYRERAPGYAIRDYQNTLSCTNVNMFVLNARGGDGGNGGIGGDGGNGAMGSRGIDATRYTSGTNGGRGGDGGNAGAGTSGVAGGNGGRIILRMNDTDAGLLLLFVNSWTPRGFSGPSGSNGVRPTFPLYNGAAGANGAFRFMIKNSFTDIVTEYNEIFDIRLNNVITHSTTGAYEPEAIIIIDYLTVRNTSSMPTPRRDIRININDRTWIHNQRPKEHIVLPNLIDKHSYRDVNCSQPFSFRLKGHIVNKPGPPLRATDSLFFTATMTGLERMLPAFNLIGHPINIQFPIELTQISHMNSMVVGHVTKVIWNVTNTSKVDFGALSNNKRLICVRLCKIGGEVSSSALKFGLIPYQKGVSIIPPVQTMENEYIFDIPLLKAGKTLRLEATLTLTEAEAFEYAEFWLYLELGKINEPSSPKIVHIQSFDVRVSTIYRGFPQGFYPDVLLVANHKTARNEYLAWVKLFKKVLGLGFFIWDISQMGHFGLMRDIKTLYSVEPTTLMKDLAEKTMIILDNGFEYGDNRRKVTALNFVLKNEWME</sequence>
<comment type="caution">
    <text evidence="1">The sequence shown here is derived from an EMBL/GenBank/DDBJ whole genome shotgun (WGS) entry which is preliminary data.</text>
</comment>
<evidence type="ECO:0000313" key="2">
    <source>
        <dbReference type="Proteomes" id="UP000789920"/>
    </source>
</evidence>
<dbReference type="Proteomes" id="UP000789920">
    <property type="component" value="Unassembled WGS sequence"/>
</dbReference>
<accession>A0ACA9MEN0</accession>
<gene>
    <name evidence="1" type="ORF">RPERSI_LOCUS5398</name>
</gene>